<dbReference type="SUPFAM" id="SSF53850">
    <property type="entry name" value="Periplasmic binding protein-like II"/>
    <property type="match status" value="1"/>
</dbReference>
<reference evidence="6 7" key="1">
    <citation type="submission" date="2019-12" db="EMBL/GenBank/DDBJ databases">
        <title>Snethiella sp. nov. sp. isolated from sea sand.</title>
        <authorList>
            <person name="Kim J."/>
            <person name="Jeong S.E."/>
            <person name="Jung H.S."/>
            <person name="Jeon C.O."/>
        </authorList>
    </citation>
    <scope>NUCLEOTIDE SEQUENCE [LARGE SCALE GENOMIC DNA]</scope>
    <source>
        <strain evidence="6 7">DP05</strain>
    </source>
</reference>
<dbReference type="PANTHER" id="PTHR30579:SF7">
    <property type="entry name" value="HTH-TYPE TRANSCRIPTIONAL REGULATOR LRHA-RELATED"/>
    <property type="match status" value="1"/>
</dbReference>
<evidence type="ECO:0000313" key="6">
    <source>
        <dbReference type="EMBL" id="MZR31535.1"/>
    </source>
</evidence>
<dbReference type="GO" id="GO:0003677">
    <property type="term" value="F:DNA binding"/>
    <property type="evidence" value="ECO:0007669"/>
    <property type="project" value="UniProtKB-KW"/>
</dbReference>
<dbReference type="InterPro" id="IPR050176">
    <property type="entry name" value="LTTR"/>
</dbReference>
<evidence type="ECO:0000313" key="7">
    <source>
        <dbReference type="Proteomes" id="UP000476030"/>
    </source>
</evidence>
<protein>
    <submittedName>
        <fullName evidence="6">LysR family transcriptional regulator</fullName>
    </submittedName>
</protein>
<dbReference type="PROSITE" id="PS50931">
    <property type="entry name" value="HTH_LYSR"/>
    <property type="match status" value="1"/>
</dbReference>
<keyword evidence="2" id="KW-0805">Transcription regulation</keyword>
<gene>
    <name evidence="6" type="ORF">GQE98_12915</name>
</gene>
<sequence>MKPPIDLRLLQAFIILVETGSVSETARRIGRTQPAVTLQIKRLEEAVNVTLFNNVGRKLVLTNNGELLLGYARTIMSLQNEVMVRIAAPKLSGRVVLGVPDLYAAYIMPEILSRFFMAFPDVEIEIRTQLSSPLIASLEKGEIDLALVTGMRAFRDGQVVAQEPLVWVTGANRSMHDKNPVPLALLPTGNVFRDIALAGLETTGRKWKVSLVSTSIAGLQAAVLSGFAVSAIAKSSIIDGMRILGEGESFPKLPSVDLVLYRAGKSKNAAVDAMGDMIAEELARTNISTGLKTFKTQAGSGAIP</sequence>
<dbReference type="Pfam" id="PF03466">
    <property type="entry name" value="LysR_substrate"/>
    <property type="match status" value="1"/>
</dbReference>
<dbReference type="PANTHER" id="PTHR30579">
    <property type="entry name" value="TRANSCRIPTIONAL REGULATOR"/>
    <property type="match status" value="1"/>
</dbReference>
<dbReference type="Pfam" id="PF00126">
    <property type="entry name" value="HTH_1"/>
    <property type="match status" value="1"/>
</dbReference>
<dbReference type="SUPFAM" id="SSF46785">
    <property type="entry name" value="Winged helix' DNA-binding domain"/>
    <property type="match status" value="1"/>
</dbReference>
<proteinExistence type="inferred from homology"/>
<evidence type="ECO:0000256" key="1">
    <source>
        <dbReference type="ARBA" id="ARBA00009437"/>
    </source>
</evidence>
<dbReference type="InterPro" id="IPR005119">
    <property type="entry name" value="LysR_subst-bd"/>
</dbReference>
<dbReference type="InterPro" id="IPR036388">
    <property type="entry name" value="WH-like_DNA-bd_sf"/>
</dbReference>
<dbReference type="Gene3D" id="3.40.190.10">
    <property type="entry name" value="Periplasmic binding protein-like II"/>
    <property type="match status" value="2"/>
</dbReference>
<name>A0A6L8W8V9_9PROT</name>
<dbReference type="Proteomes" id="UP000476030">
    <property type="component" value="Unassembled WGS sequence"/>
</dbReference>
<dbReference type="InterPro" id="IPR036390">
    <property type="entry name" value="WH_DNA-bd_sf"/>
</dbReference>
<feature type="domain" description="HTH lysR-type" evidence="5">
    <location>
        <begin position="5"/>
        <end position="62"/>
    </location>
</feature>
<keyword evidence="3" id="KW-0238">DNA-binding</keyword>
<accession>A0A6L8W8V9</accession>
<dbReference type="AlphaFoldDB" id="A0A6L8W8V9"/>
<organism evidence="6 7">
    <name type="scientific">Sneathiella litorea</name>
    <dbReference type="NCBI Taxonomy" id="2606216"/>
    <lineage>
        <taxon>Bacteria</taxon>
        <taxon>Pseudomonadati</taxon>
        <taxon>Pseudomonadota</taxon>
        <taxon>Alphaproteobacteria</taxon>
        <taxon>Sneathiellales</taxon>
        <taxon>Sneathiellaceae</taxon>
        <taxon>Sneathiella</taxon>
    </lineage>
</organism>
<dbReference type="RefSeq" id="WP_161316034.1">
    <property type="nucleotide sequence ID" value="NZ_WTUW01000002.1"/>
</dbReference>
<evidence type="ECO:0000256" key="3">
    <source>
        <dbReference type="ARBA" id="ARBA00023125"/>
    </source>
</evidence>
<dbReference type="PRINTS" id="PR00039">
    <property type="entry name" value="HTHLYSR"/>
</dbReference>
<dbReference type="Gene3D" id="1.10.10.10">
    <property type="entry name" value="Winged helix-like DNA-binding domain superfamily/Winged helix DNA-binding domain"/>
    <property type="match status" value="1"/>
</dbReference>
<keyword evidence="4" id="KW-0804">Transcription</keyword>
<dbReference type="InterPro" id="IPR000847">
    <property type="entry name" value="LysR_HTH_N"/>
</dbReference>
<evidence type="ECO:0000256" key="4">
    <source>
        <dbReference type="ARBA" id="ARBA00023163"/>
    </source>
</evidence>
<keyword evidence="7" id="KW-1185">Reference proteome</keyword>
<dbReference type="GO" id="GO:0003700">
    <property type="term" value="F:DNA-binding transcription factor activity"/>
    <property type="evidence" value="ECO:0007669"/>
    <property type="project" value="InterPro"/>
</dbReference>
<dbReference type="EMBL" id="WTUW01000002">
    <property type="protein sequence ID" value="MZR31535.1"/>
    <property type="molecule type" value="Genomic_DNA"/>
</dbReference>
<evidence type="ECO:0000256" key="2">
    <source>
        <dbReference type="ARBA" id="ARBA00023015"/>
    </source>
</evidence>
<comment type="similarity">
    <text evidence="1">Belongs to the LysR transcriptional regulatory family.</text>
</comment>
<comment type="caution">
    <text evidence="6">The sequence shown here is derived from an EMBL/GenBank/DDBJ whole genome shotgun (WGS) entry which is preliminary data.</text>
</comment>
<evidence type="ECO:0000259" key="5">
    <source>
        <dbReference type="PROSITE" id="PS50931"/>
    </source>
</evidence>